<dbReference type="Proteomes" id="UP000596742">
    <property type="component" value="Unassembled WGS sequence"/>
</dbReference>
<keyword evidence="6" id="KW-0106">Calcium</keyword>
<dbReference type="InterPro" id="IPR003609">
    <property type="entry name" value="Pan_app"/>
</dbReference>
<dbReference type="SUPFAM" id="SSF49785">
    <property type="entry name" value="Galactose-binding domain-like"/>
    <property type="match status" value="1"/>
</dbReference>
<dbReference type="SMART" id="SM00607">
    <property type="entry name" value="FTP"/>
    <property type="match status" value="1"/>
</dbReference>
<evidence type="ECO:0000256" key="3">
    <source>
        <dbReference type="ARBA" id="ARBA00011233"/>
    </source>
</evidence>
<name>A0A8B6E3X2_MYTGA</name>
<keyword evidence="7" id="KW-1015">Disulfide bond</keyword>
<accession>A0A8B6E3X2</accession>
<dbReference type="SUPFAM" id="SSF57414">
    <property type="entry name" value="Hairpin loop containing domain-like"/>
    <property type="match status" value="1"/>
</dbReference>
<feature type="chain" id="PRO_5032964432" description="Apple domain-containing protein" evidence="8">
    <location>
        <begin position="21"/>
        <end position="285"/>
    </location>
</feature>
<dbReference type="GO" id="GO:0010185">
    <property type="term" value="P:regulation of cellular defense response"/>
    <property type="evidence" value="ECO:0007669"/>
    <property type="project" value="UniProtKB-ARBA"/>
</dbReference>
<evidence type="ECO:0000256" key="1">
    <source>
        <dbReference type="ARBA" id="ARBA00002219"/>
    </source>
</evidence>
<dbReference type="Gene3D" id="3.50.4.10">
    <property type="entry name" value="Hepatocyte Growth Factor"/>
    <property type="match status" value="1"/>
</dbReference>
<gene>
    <name evidence="10" type="ORF">MGAL_10B049929</name>
</gene>
<comment type="function">
    <text evidence="1">Acts as a defensive agent. Recognizes blood group fucosylated oligosaccharides including A, B, H and Lewis B-type antigens. Does not recognize Lewis A antigen and has low affinity for monovalent haptens.</text>
</comment>
<dbReference type="GO" id="GO:0042806">
    <property type="term" value="F:fucose binding"/>
    <property type="evidence" value="ECO:0007669"/>
    <property type="project" value="UniProtKB-ARBA"/>
</dbReference>
<protein>
    <recommendedName>
        <fullName evidence="9">Apple domain-containing protein</fullName>
    </recommendedName>
</protein>
<dbReference type="AlphaFoldDB" id="A0A8B6E3X2"/>
<dbReference type="Pfam" id="PF22633">
    <property type="entry name" value="F5_F8_type_C_2"/>
    <property type="match status" value="1"/>
</dbReference>
<evidence type="ECO:0000256" key="6">
    <source>
        <dbReference type="ARBA" id="ARBA00022837"/>
    </source>
</evidence>
<dbReference type="OrthoDB" id="6065594at2759"/>
<dbReference type="InterPro" id="IPR006585">
    <property type="entry name" value="FTP1"/>
</dbReference>
<reference evidence="10" key="1">
    <citation type="submission" date="2018-11" db="EMBL/GenBank/DDBJ databases">
        <authorList>
            <person name="Alioto T."/>
            <person name="Alioto T."/>
        </authorList>
    </citation>
    <scope>NUCLEOTIDE SEQUENCE</scope>
</reference>
<keyword evidence="8" id="KW-0732">Signal</keyword>
<dbReference type="InterPro" id="IPR051941">
    <property type="entry name" value="BG_Antigen-Binding_Lectin"/>
</dbReference>
<keyword evidence="4" id="KW-0479">Metal-binding</keyword>
<organism evidence="10 11">
    <name type="scientific">Mytilus galloprovincialis</name>
    <name type="common">Mediterranean mussel</name>
    <dbReference type="NCBI Taxonomy" id="29158"/>
    <lineage>
        <taxon>Eukaryota</taxon>
        <taxon>Metazoa</taxon>
        <taxon>Spiralia</taxon>
        <taxon>Lophotrochozoa</taxon>
        <taxon>Mollusca</taxon>
        <taxon>Bivalvia</taxon>
        <taxon>Autobranchia</taxon>
        <taxon>Pteriomorphia</taxon>
        <taxon>Mytilida</taxon>
        <taxon>Mytiloidea</taxon>
        <taxon>Mytilidae</taxon>
        <taxon>Mytilinae</taxon>
        <taxon>Mytilus</taxon>
    </lineage>
</organism>
<dbReference type="GO" id="GO:0046872">
    <property type="term" value="F:metal ion binding"/>
    <property type="evidence" value="ECO:0007669"/>
    <property type="project" value="UniProtKB-KW"/>
</dbReference>
<keyword evidence="11" id="KW-1185">Reference proteome</keyword>
<evidence type="ECO:0000256" key="5">
    <source>
        <dbReference type="ARBA" id="ARBA00022734"/>
    </source>
</evidence>
<comment type="caution">
    <text evidence="10">The sequence shown here is derived from an EMBL/GenBank/DDBJ whole genome shotgun (WGS) entry which is preliminary data.</text>
</comment>
<dbReference type="InterPro" id="IPR008979">
    <property type="entry name" value="Galactose-bd-like_sf"/>
</dbReference>
<dbReference type="Gene3D" id="2.60.120.260">
    <property type="entry name" value="Galactose-binding domain-like"/>
    <property type="match status" value="1"/>
</dbReference>
<evidence type="ECO:0000256" key="8">
    <source>
        <dbReference type="SAM" id="SignalP"/>
    </source>
</evidence>
<dbReference type="PROSITE" id="PS50948">
    <property type="entry name" value="PAN"/>
    <property type="match status" value="1"/>
</dbReference>
<evidence type="ECO:0000256" key="2">
    <source>
        <dbReference type="ARBA" id="ARBA00010147"/>
    </source>
</evidence>
<dbReference type="EMBL" id="UYJE01004515">
    <property type="protein sequence ID" value="VDI28678.1"/>
    <property type="molecule type" value="Genomic_DNA"/>
</dbReference>
<feature type="signal peptide" evidence="8">
    <location>
        <begin position="1"/>
        <end position="20"/>
    </location>
</feature>
<dbReference type="GO" id="GO:0001868">
    <property type="term" value="P:regulation of complement activation, lectin pathway"/>
    <property type="evidence" value="ECO:0007669"/>
    <property type="project" value="UniProtKB-ARBA"/>
</dbReference>
<proteinExistence type="inferred from homology"/>
<evidence type="ECO:0000256" key="4">
    <source>
        <dbReference type="ARBA" id="ARBA00022723"/>
    </source>
</evidence>
<evidence type="ECO:0000256" key="7">
    <source>
        <dbReference type="ARBA" id="ARBA00023157"/>
    </source>
</evidence>
<comment type="similarity">
    <text evidence="2">Belongs to the fucolectin family.</text>
</comment>
<dbReference type="PANTHER" id="PTHR45713:SF15">
    <property type="entry name" value="F5_8 TYPE C DOMAIN-CONTAINING PROTEIN"/>
    <property type="match status" value="1"/>
</dbReference>
<evidence type="ECO:0000259" key="9">
    <source>
        <dbReference type="PROSITE" id="PS50948"/>
    </source>
</evidence>
<evidence type="ECO:0000313" key="11">
    <source>
        <dbReference type="Proteomes" id="UP000596742"/>
    </source>
</evidence>
<comment type="subunit">
    <text evidence="3">Homotrimer.</text>
</comment>
<dbReference type="PANTHER" id="PTHR45713">
    <property type="entry name" value="FTP DOMAIN-CONTAINING PROTEIN"/>
    <property type="match status" value="1"/>
</dbReference>
<dbReference type="CDD" id="cd01099">
    <property type="entry name" value="PAN_AP_HGF"/>
    <property type="match status" value="1"/>
</dbReference>
<feature type="domain" description="Apple" evidence="9">
    <location>
        <begin position="23"/>
        <end position="104"/>
    </location>
</feature>
<dbReference type="Pfam" id="PF00024">
    <property type="entry name" value="PAN_1"/>
    <property type="match status" value="1"/>
</dbReference>
<keyword evidence="5" id="KW-0430">Lectin</keyword>
<sequence length="285" mass="32610">MRFGIYQGLLLLFKFLQTSAEQCTSETFRINPDKRNVKLRGFTYRIFEKISPRTCFQKCIRRKRCRSYNYNRASLRCEINSNPINVFEGDFQVETGYVYVEVDHYRGDPLYDPCVGNQCARGEVCKSLQNKKFVCISEDNTILNKEPQNVALGKISGQSSLNTMYASERASENAVDGLTNTFSHTLLETTPFWWVDLGNIYNIMRIEIINRSIAGSRLHDLDIAVGPSLDDMSIFTHFKGPGKDGEHLVFQGSRYTDGRFVNLTITNGGEYLQLAEVMVFAYPIY</sequence>
<evidence type="ECO:0000313" key="10">
    <source>
        <dbReference type="EMBL" id="VDI28678.1"/>
    </source>
</evidence>